<dbReference type="GO" id="GO:0140662">
    <property type="term" value="F:ATP-dependent protein folding chaperone"/>
    <property type="evidence" value="ECO:0007669"/>
    <property type="project" value="InterPro"/>
</dbReference>
<keyword evidence="1 3" id="KW-0547">Nucleotide-binding</keyword>
<gene>
    <name evidence="4" type="ORF">EIN_039740</name>
</gene>
<dbReference type="PANTHER" id="PTHR19375">
    <property type="entry name" value="HEAT SHOCK PROTEIN 70KDA"/>
    <property type="match status" value="1"/>
</dbReference>
<dbReference type="Gene3D" id="3.30.420.40">
    <property type="match status" value="2"/>
</dbReference>
<dbReference type="AlphaFoldDB" id="A0A0A1TWE6"/>
<dbReference type="GeneID" id="14884461"/>
<dbReference type="VEuPathDB" id="AmoebaDB:EIN_039740"/>
<dbReference type="InterPro" id="IPR043129">
    <property type="entry name" value="ATPase_NBD"/>
</dbReference>
<comment type="similarity">
    <text evidence="3">Belongs to the heat shock protein 70 family.</text>
</comment>
<dbReference type="Proteomes" id="UP000014680">
    <property type="component" value="Unassembled WGS sequence"/>
</dbReference>
<dbReference type="OMA" id="PLMRNEV"/>
<dbReference type="Gene3D" id="3.90.640.10">
    <property type="entry name" value="Actin, Chain A, domain 4"/>
    <property type="match status" value="1"/>
</dbReference>
<dbReference type="PRINTS" id="PR00301">
    <property type="entry name" value="HEATSHOCK70"/>
</dbReference>
<evidence type="ECO:0000256" key="2">
    <source>
        <dbReference type="ARBA" id="ARBA00022840"/>
    </source>
</evidence>
<dbReference type="SUPFAM" id="SSF53067">
    <property type="entry name" value="Actin-like ATPase domain"/>
    <property type="match status" value="2"/>
</dbReference>
<sequence length="524" mass="58473">MTNTLSVGIDLGTIYSECFFFNVSTGNTQPIVFDNGNQFILSSVFFGQTPVLVGGDNTLAVYEAKRLLGVKFTDSSVQKMIETMPNVEQDASTGLCVFKIVYNGKTITLKPEEISAMVLTQIKKSIIKRTGCDLSKCRLNVVLTCPAYFNDLQRDLTMRAAQIAGLDVTLTAEPKAAAYFYGVKKMKDGLFFAFDFGGGTLDTTVFEKKGKNIKFIGVYGNQHLGGLDIDNKFVEYIISKWKAEFPTEMANLFIEQKNETISRKNMKRRRRRVLKQIVEKAKISLSTLNCVTVEYEEYSIAVTRKDFEMCCSDIFNECMKTVKDTLNLEKVQANPRQISKVILVGGSSQIPKIRNMLTDYFGEGKVCCSENCYTVVAEGACQYAYDEVSSGIKIAINEVTTRDIKMMAVDGNGTEFWPVVVERGTPLPLEEYSFPAIAETSSVRVELKEDETFLGCFDTQVPLMRNEVVTIKIGIDNNGKIQLNLINKAGVSDAKSVLANVSREKNIPQNILMEEQKKIASFFN</sequence>
<dbReference type="EMBL" id="KB207071">
    <property type="protein sequence ID" value="ELP85480.1"/>
    <property type="molecule type" value="Genomic_DNA"/>
</dbReference>
<dbReference type="RefSeq" id="XP_004184826.1">
    <property type="nucleotide sequence ID" value="XM_004184778.1"/>
</dbReference>
<dbReference type="GO" id="GO:0005524">
    <property type="term" value="F:ATP binding"/>
    <property type="evidence" value="ECO:0007669"/>
    <property type="project" value="UniProtKB-KW"/>
</dbReference>
<accession>A0A0A1TWE6</accession>
<organism evidence="4 5">
    <name type="scientific">Entamoeba invadens IP1</name>
    <dbReference type="NCBI Taxonomy" id="370355"/>
    <lineage>
        <taxon>Eukaryota</taxon>
        <taxon>Amoebozoa</taxon>
        <taxon>Evosea</taxon>
        <taxon>Archamoebae</taxon>
        <taxon>Mastigamoebida</taxon>
        <taxon>Entamoebidae</taxon>
        <taxon>Entamoeba</taxon>
    </lineage>
</organism>
<evidence type="ECO:0000256" key="1">
    <source>
        <dbReference type="ARBA" id="ARBA00022741"/>
    </source>
</evidence>
<proteinExistence type="inferred from homology"/>
<dbReference type="OrthoDB" id="29801at2759"/>
<keyword evidence="2 3" id="KW-0067">ATP-binding</keyword>
<dbReference type="KEGG" id="eiv:EIN_039740"/>
<keyword evidence="5" id="KW-1185">Reference proteome</keyword>
<dbReference type="Gene3D" id="3.30.30.30">
    <property type="match status" value="1"/>
</dbReference>
<name>A0A0A1TWE6_ENTIV</name>
<keyword evidence="4" id="KW-0346">Stress response</keyword>
<protein>
    <submittedName>
        <fullName evidence="4">Heat shock cognate HSP70 protein, putative</fullName>
    </submittedName>
</protein>
<reference evidence="4 5" key="1">
    <citation type="submission" date="2012-10" db="EMBL/GenBank/DDBJ databases">
        <authorList>
            <person name="Zafar N."/>
            <person name="Inman J."/>
            <person name="Hall N."/>
            <person name="Lorenzi H."/>
            <person name="Caler E."/>
        </authorList>
    </citation>
    <scope>NUCLEOTIDE SEQUENCE [LARGE SCALE GENOMIC DNA]</scope>
    <source>
        <strain evidence="4 5">IP1</strain>
    </source>
</reference>
<dbReference type="Pfam" id="PF00012">
    <property type="entry name" value="HSP70"/>
    <property type="match status" value="1"/>
</dbReference>
<evidence type="ECO:0000256" key="3">
    <source>
        <dbReference type="RuleBase" id="RU003322"/>
    </source>
</evidence>
<dbReference type="InterPro" id="IPR013126">
    <property type="entry name" value="Hsp_70_fam"/>
</dbReference>
<evidence type="ECO:0000313" key="5">
    <source>
        <dbReference type="Proteomes" id="UP000014680"/>
    </source>
</evidence>
<evidence type="ECO:0000313" key="4">
    <source>
        <dbReference type="EMBL" id="ELP85480.1"/>
    </source>
</evidence>